<sequence>MHARERADDVLLMYRLARSGGSPELLRRLAQRAEGWAGILDGDGTVLQAVAGNARWPGHEAAGLAARAARELTARAAGSYSLDTDACAALLLPLDRTAENHGPVLALVAPKPLPGGLSTLMADAVMPLALSWASESVERKRRRVDLAESRGREAVLHLLMTGQLSIAHQVAGALRPKLPDPVRVCVVECSGGQRDEVARICTDLSGGRTWIVRCPVYARHLILIVPAEEKAERETEREEVPDGPEGTESTGAPGGTEESEGGRALGLAVAGLVEDCVVGVSEEVRLPDTATAYQQAFHALAVARGLPGRHAVFGTAPEPALVVGAAGARWADALLAPLLSHLPRRSQDPGSQELSATVASWLAFSSHATQHLKIHRNTLAARLKLVGELLGLDLNRVSDQAAVDLALRIRATPALPRTGPGDAATHRDLDTVLRAPGVQDWAVQQLRLVDLAGPTAEETLRTWLRCEAQLGPAAVELGISVPGTRKRLTRLEAQLCRSLLQTPSARYDLWLAFRAMDLAAA</sequence>
<proteinExistence type="predicted"/>
<dbReference type="EMBL" id="RDBM01000035">
    <property type="protein sequence ID" value="TXS26535.1"/>
    <property type="molecule type" value="Genomic_DNA"/>
</dbReference>
<dbReference type="Gene3D" id="1.10.10.2840">
    <property type="entry name" value="PucR C-terminal helix-turn-helix domain"/>
    <property type="match status" value="2"/>
</dbReference>
<feature type="compositionally biased region" description="Basic and acidic residues" evidence="1">
    <location>
        <begin position="230"/>
        <end position="240"/>
    </location>
</feature>
<dbReference type="PANTHER" id="PTHR33744">
    <property type="entry name" value="CARBOHYDRATE DIACID REGULATOR"/>
    <property type="match status" value="1"/>
</dbReference>
<protein>
    <submittedName>
        <fullName evidence="3">PucR family transcriptional regulator</fullName>
    </submittedName>
</protein>
<dbReference type="InterPro" id="IPR025736">
    <property type="entry name" value="PucR_C-HTH_dom"/>
</dbReference>
<gene>
    <name evidence="3" type="ORF">EAO74_10335</name>
</gene>
<accession>A0A652KS32</accession>
<feature type="region of interest" description="Disordered" evidence="1">
    <location>
        <begin position="230"/>
        <end position="261"/>
    </location>
</feature>
<name>A0A652KS32_9ACTN</name>
<feature type="domain" description="PucR C-terminal helix-turn-helix" evidence="2">
    <location>
        <begin position="366"/>
        <end position="409"/>
    </location>
</feature>
<feature type="domain" description="PucR C-terminal helix-turn-helix" evidence="2">
    <location>
        <begin position="458"/>
        <end position="515"/>
    </location>
</feature>
<dbReference type="Pfam" id="PF13556">
    <property type="entry name" value="HTH_30"/>
    <property type="match status" value="2"/>
</dbReference>
<dbReference type="AlphaFoldDB" id="A0A652KS32"/>
<comment type="caution">
    <text evidence="3">The sequence shown here is derived from an EMBL/GenBank/DDBJ whole genome shotgun (WGS) entry which is preliminary data.</text>
</comment>
<evidence type="ECO:0000256" key="1">
    <source>
        <dbReference type="SAM" id="MobiDB-lite"/>
    </source>
</evidence>
<evidence type="ECO:0000259" key="2">
    <source>
        <dbReference type="Pfam" id="PF13556"/>
    </source>
</evidence>
<evidence type="ECO:0000313" key="3">
    <source>
        <dbReference type="EMBL" id="TXS26535.1"/>
    </source>
</evidence>
<reference evidence="3" key="1">
    <citation type="submission" date="2018-10" db="EMBL/GenBank/DDBJ databases">
        <authorList>
            <person name="Hariharan J."/>
            <person name="Choudoir M.J."/>
            <person name="Diebold P."/>
            <person name="Panke-Buisse K."/>
            <person name="Campbell A.N."/>
            <person name="Buckley D.H."/>
        </authorList>
    </citation>
    <scope>NUCLEOTIDE SEQUENCE</scope>
    <source>
        <strain evidence="3">Gb1</strain>
    </source>
</reference>
<organism evidence="3">
    <name type="scientific">Streptomyces sp. gb1(2016)</name>
    <dbReference type="NCBI Taxonomy" id="1828321"/>
    <lineage>
        <taxon>Bacteria</taxon>
        <taxon>Bacillati</taxon>
        <taxon>Actinomycetota</taxon>
        <taxon>Actinomycetes</taxon>
        <taxon>Kitasatosporales</taxon>
        <taxon>Streptomycetaceae</taxon>
        <taxon>Streptomyces</taxon>
    </lineage>
</organism>
<dbReference type="InterPro" id="IPR051448">
    <property type="entry name" value="CdaR-like_regulators"/>
</dbReference>
<dbReference type="InterPro" id="IPR042070">
    <property type="entry name" value="PucR_C-HTH_sf"/>
</dbReference>
<dbReference type="PANTHER" id="PTHR33744:SF1">
    <property type="entry name" value="DNA-BINDING TRANSCRIPTIONAL ACTIVATOR ADER"/>
    <property type="match status" value="1"/>
</dbReference>